<dbReference type="EMBL" id="FOAB01000004">
    <property type="protein sequence ID" value="SEL52935.1"/>
    <property type="molecule type" value="Genomic_DNA"/>
</dbReference>
<sequence length="188" mass="22009">MTLIKKLLFLIFILSYLNGYTQKTLIEFESNGRTQKETKRNPFKKFIGEWTLKNDDWTHNWGDGTETIKIPNHHTISKEINTDNSLLSIIDGPEPNGHIFWSYNPNTKEIYHLSSFGTTRAGNGRGIINGNGDIKLKLFFEGEPKGTYRIYNYKWINEDEYHMKSVQFSEKDIETGLFYEGVFRRVKK</sequence>
<accession>A0A1H7QZ53</accession>
<dbReference type="RefSeq" id="WP_091409370.1">
    <property type="nucleotide sequence ID" value="NZ_FOAB01000004.1"/>
</dbReference>
<keyword evidence="2" id="KW-1185">Reference proteome</keyword>
<organism evidence="1 2">
    <name type="scientific">Aquimarina amphilecti</name>
    <dbReference type="NCBI Taxonomy" id="1038014"/>
    <lineage>
        <taxon>Bacteria</taxon>
        <taxon>Pseudomonadati</taxon>
        <taxon>Bacteroidota</taxon>
        <taxon>Flavobacteriia</taxon>
        <taxon>Flavobacteriales</taxon>
        <taxon>Flavobacteriaceae</taxon>
        <taxon>Aquimarina</taxon>
    </lineage>
</organism>
<dbReference type="STRING" id="1038014.SAMN04487910_2730"/>
<evidence type="ECO:0000313" key="1">
    <source>
        <dbReference type="EMBL" id="SEL52935.1"/>
    </source>
</evidence>
<name>A0A1H7QZ53_AQUAM</name>
<evidence type="ECO:0000313" key="2">
    <source>
        <dbReference type="Proteomes" id="UP000198521"/>
    </source>
</evidence>
<protein>
    <recommendedName>
        <fullName evidence="3">DUF1579 domain-containing protein</fullName>
    </recommendedName>
</protein>
<reference evidence="1 2" key="1">
    <citation type="submission" date="2016-10" db="EMBL/GenBank/DDBJ databases">
        <authorList>
            <person name="de Groot N.N."/>
        </authorList>
    </citation>
    <scope>NUCLEOTIDE SEQUENCE [LARGE SCALE GENOMIC DNA]</scope>
    <source>
        <strain evidence="1 2">DSM 25232</strain>
    </source>
</reference>
<proteinExistence type="predicted"/>
<dbReference type="Proteomes" id="UP000198521">
    <property type="component" value="Unassembled WGS sequence"/>
</dbReference>
<evidence type="ECO:0008006" key="3">
    <source>
        <dbReference type="Google" id="ProtNLM"/>
    </source>
</evidence>
<gene>
    <name evidence="1" type="ORF">SAMN04487910_2730</name>
</gene>
<dbReference type="OrthoDB" id="954174at2"/>
<dbReference type="AlphaFoldDB" id="A0A1H7QZ53"/>